<dbReference type="Proteomes" id="UP000315783">
    <property type="component" value="Unassembled WGS sequence"/>
</dbReference>
<evidence type="ECO:0000313" key="3">
    <source>
        <dbReference type="Proteomes" id="UP000315783"/>
    </source>
</evidence>
<keyword evidence="3" id="KW-1185">Reference proteome</keyword>
<reference evidence="2 3" key="1">
    <citation type="journal article" date="2019" name="Appl. Microbiol. Biotechnol.">
        <title>Genome sequence of Isaria javanica and comparative genome analysis insights into family S53 peptidase evolution in fungal entomopathogens.</title>
        <authorList>
            <person name="Lin R."/>
            <person name="Zhang X."/>
            <person name="Xin B."/>
            <person name="Zou M."/>
            <person name="Gao Y."/>
            <person name="Qin F."/>
            <person name="Hu Q."/>
            <person name="Xie B."/>
            <person name="Cheng X."/>
        </authorList>
    </citation>
    <scope>NUCLEOTIDE SEQUENCE [LARGE SCALE GENOMIC DNA]</scope>
    <source>
        <strain evidence="2 3">IJ1G</strain>
    </source>
</reference>
<organism evidence="2 3">
    <name type="scientific">Cordyceps javanica</name>
    <dbReference type="NCBI Taxonomy" id="43265"/>
    <lineage>
        <taxon>Eukaryota</taxon>
        <taxon>Fungi</taxon>
        <taxon>Dikarya</taxon>
        <taxon>Ascomycota</taxon>
        <taxon>Pezizomycotina</taxon>
        <taxon>Sordariomycetes</taxon>
        <taxon>Hypocreomycetidae</taxon>
        <taxon>Hypocreales</taxon>
        <taxon>Cordycipitaceae</taxon>
        <taxon>Cordyceps</taxon>
    </lineage>
</organism>
<name>A0A545UPQ9_9HYPO</name>
<dbReference type="AlphaFoldDB" id="A0A545UPQ9"/>
<sequence>MSSLRMKRRDGETCLLSEETGAAEKSHTIPHTIKASDSSLRLIRNLFDSTRSCLVPRTLRLVLRGLTQTTIKTTRIIFPWPLARKIIEAGEKSILYPQCPVILGSNSAVSFKEPYDRTKSTCCTTRSTNMHAVPAPTYITIVCFLFLFFFFSSSSFSTGGRKVATLSK</sequence>
<evidence type="ECO:0000256" key="1">
    <source>
        <dbReference type="SAM" id="Phobius"/>
    </source>
</evidence>
<keyword evidence="1" id="KW-0472">Membrane</keyword>
<evidence type="ECO:0000313" key="2">
    <source>
        <dbReference type="EMBL" id="TQV91462.1"/>
    </source>
</evidence>
<protein>
    <submittedName>
        <fullName evidence="2">Uncharacterized protein</fullName>
    </submittedName>
</protein>
<feature type="transmembrane region" description="Helical" evidence="1">
    <location>
        <begin position="135"/>
        <end position="152"/>
    </location>
</feature>
<dbReference type="EMBL" id="SPUK01000019">
    <property type="protein sequence ID" value="TQV91462.1"/>
    <property type="molecule type" value="Genomic_DNA"/>
</dbReference>
<gene>
    <name evidence="2" type="ORF">IF1G_09961</name>
</gene>
<keyword evidence="1" id="KW-1133">Transmembrane helix</keyword>
<accession>A0A545UPQ9</accession>
<comment type="caution">
    <text evidence="2">The sequence shown here is derived from an EMBL/GenBank/DDBJ whole genome shotgun (WGS) entry which is preliminary data.</text>
</comment>
<keyword evidence="1" id="KW-0812">Transmembrane</keyword>
<proteinExistence type="predicted"/>